<dbReference type="Proteomes" id="UP000216024">
    <property type="component" value="Unassembled WGS sequence"/>
</dbReference>
<feature type="transmembrane region" description="Helical" evidence="4">
    <location>
        <begin position="127"/>
        <end position="145"/>
    </location>
</feature>
<comment type="caution">
    <text evidence="6">The sequence shown here is derived from an EMBL/GenBank/DDBJ whole genome shotgun (WGS) entry which is preliminary data.</text>
</comment>
<dbReference type="PANTHER" id="PTHR44688:SF16">
    <property type="entry name" value="DNA-BINDING TRANSCRIPTIONAL ACTIVATOR DEVR_DOSR"/>
    <property type="match status" value="1"/>
</dbReference>
<feature type="domain" description="HTH luxR-type" evidence="5">
    <location>
        <begin position="240"/>
        <end position="304"/>
    </location>
</feature>
<dbReference type="Pfam" id="PF00196">
    <property type="entry name" value="GerE"/>
    <property type="match status" value="1"/>
</dbReference>
<accession>A0A267MKL9</accession>
<evidence type="ECO:0000256" key="1">
    <source>
        <dbReference type="ARBA" id="ARBA00023015"/>
    </source>
</evidence>
<dbReference type="Gene3D" id="1.10.10.10">
    <property type="entry name" value="Winged helix-like DNA-binding domain superfamily/Winged helix DNA-binding domain"/>
    <property type="match status" value="1"/>
</dbReference>
<keyword evidence="4" id="KW-1133">Transmembrane helix</keyword>
<dbReference type="InterPro" id="IPR000792">
    <property type="entry name" value="Tscrpt_reg_LuxR_C"/>
</dbReference>
<dbReference type="GO" id="GO:0006355">
    <property type="term" value="P:regulation of DNA-templated transcription"/>
    <property type="evidence" value="ECO:0007669"/>
    <property type="project" value="InterPro"/>
</dbReference>
<feature type="transmembrane region" description="Helical" evidence="4">
    <location>
        <begin position="70"/>
        <end position="93"/>
    </location>
</feature>
<dbReference type="CDD" id="cd06170">
    <property type="entry name" value="LuxR_C_like"/>
    <property type="match status" value="1"/>
</dbReference>
<keyword evidence="2" id="KW-0238">DNA-binding</keyword>
<evidence type="ECO:0000256" key="2">
    <source>
        <dbReference type="ARBA" id="ARBA00023125"/>
    </source>
</evidence>
<feature type="transmembrane region" description="Helical" evidence="4">
    <location>
        <begin position="165"/>
        <end position="186"/>
    </location>
</feature>
<evidence type="ECO:0000313" key="6">
    <source>
        <dbReference type="EMBL" id="PAB60129.1"/>
    </source>
</evidence>
<dbReference type="PROSITE" id="PS00622">
    <property type="entry name" value="HTH_LUXR_1"/>
    <property type="match status" value="1"/>
</dbReference>
<feature type="transmembrane region" description="Helical" evidence="4">
    <location>
        <begin position="6"/>
        <end position="28"/>
    </location>
</feature>
<keyword evidence="7" id="KW-1185">Reference proteome</keyword>
<organism evidence="6 7">
    <name type="scientific">Anaeromicrobium sediminis</name>
    <dbReference type="NCBI Taxonomy" id="1478221"/>
    <lineage>
        <taxon>Bacteria</taxon>
        <taxon>Bacillati</taxon>
        <taxon>Bacillota</taxon>
        <taxon>Clostridia</taxon>
        <taxon>Peptostreptococcales</taxon>
        <taxon>Thermotaleaceae</taxon>
        <taxon>Anaeromicrobium</taxon>
    </lineage>
</organism>
<dbReference type="SUPFAM" id="SSF46894">
    <property type="entry name" value="C-terminal effector domain of the bipartite response regulators"/>
    <property type="match status" value="1"/>
</dbReference>
<protein>
    <recommendedName>
        <fullName evidence="5">HTH luxR-type domain-containing protein</fullName>
    </recommendedName>
</protein>
<dbReference type="InterPro" id="IPR016032">
    <property type="entry name" value="Sig_transdc_resp-reg_C-effctor"/>
</dbReference>
<proteinExistence type="predicted"/>
<feature type="transmembrane region" description="Helical" evidence="4">
    <location>
        <begin position="35"/>
        <end position="55"/>
    </location>
</feature>
<evidence type="ECO:0000256" key="3">
    <source>
        <dbReference type="ARBA" id="ARBA00023163"/>
    </source>
</evidence>
<dbReference type="AlphaFoldDB" id="A0A267MKL9"/>
<dbReference type="SMART" id="SM00421">
    <property type="entry name" value="HTH_LUXR"/>
    <property type="match status" value="1"/>
</dbReference>
<dbReference type="GO" id="GO:0003677">
    <property type="term" value="F:DNA binding"/>
    <property type="evidence" value="ECO:0007669"/>
    <property type="project" value="UniProtKB-KW"/>
</dbReference>
<name>A0A267MKL9_9FIRM</name>
<reference evidence="6 7" key="1">
    <citation type="submission" date="2017-06" db="EMBL/GenBank/DDBJ databases">
        <title>Draft genome sequence of anaerobic fermentative bacterium Anaeromicrobium sediminis DY2726D isolated from West Pacific Ocean sediments.</title>
        <authorList>
            <person name="Zeng X."/>
        </authorList>
    </citation>
    <scope>NUCLEOTIDE SEQUENCE [LARGE SCALE GENOMIC DNA]</scope>
    <source>
        <strain evidence="6 7">DY2726D</strain>
    </source>
</reference>
<keyword evidence="1" id="KW-0805">Transcription regulation</keyword>
<evidence type="ECO:0000256" key="4">
    <source>
        <dbReference type="SAM" id="Phobius"/>
    </source>
</evidence>
<keyword evidence="4" id="KW-0812">Transmembrane</keyword>
<dbReference type="EMBL" id="NIBG01000004">
    <property type="protein sequence ID" value="PAB60129.1"/>
    <property type="molecule type" value="Genomic_DNA"/>
</dbReference>
<keyword evidence="4" id="KW-0472">Membrane</keyword>
<dbReference type="PANTHER" id="PTHR44688">
    <property type="entry name" value="DNA-BINDING TRANSCRIPTIONAL ACTIVATOR DEVR_DOSR"/>
    <property type="match status" value="1"/>
</dbReference>
<sequence length="304" mass="35938">MDNLLFVYNIVLTIFFAIDFTGFYIIYMKNRKKEFLFLALLYFLLIIDNSIIYISEFSEGFYLLYETSHILYIIIDSIYLGIILTTRLIILEVFNDKFTIREKQICIVLPVILSILSIFAPHEVSDVLIFISFFTALSYMAFRMYKHINNSSNKFNEKISKIYKIFLWTIITLNILGIIESIIYYIKAFSNSYVNLIALEYRFISFDIIKLFICIIGIKSLYSTFEKLFDKKSTDEKLKEFCIKYSLTSRQREIIELIIDGYSNKEISSKLHIAEGTVKIHIYNIFKKTDISSRNQMLKKIMDD</sequence>
<feature type="transmembrane region" description="Helical" evidence="4">
    <location>
        <begin position="201"/>
        <end position="222"/>
    </location>
</feature>
<feature type="transmembrane region" description="Helical" evidence="4">
    <location>
        <begin position="105"/>
        <end position="121"/>
    </location>
</feature>
<gene>
    <name evidence="6" type="ORF">CCE28_07095</name>
</gene>
<dbReference type="PROSITE" id="PS50043">
    <property type="entry name" value="HTH_LUXR_2"/>
    <property type="match status" value="1"/>
</dbReference>
<dbReference type="InterPro" id="IPR036388">
    <property type="entry name" value="WH-like_DNA-bd_sf"/>
</dbReference>
<evidence type="ECO:0000313" key="7">
    <source>
        <dbReference type="Proteomes" id="UP000216024"/>
    </source>
</evidence>
<evidence type="ECO:0000259" key="5">
    <source>
        <dbReference type="PROSITE" id="PS50043"/>
    </source>
</evidence>
<keyword evidence="3" id="KW-0804">Transcription</keyword>
<dbReference type="PRINTS" id="PR00038">
    <property type="entry name" value="HTHLUXR"/>
</dbReference>